<feature type="compositionally biased region" description="Low complexity" evidence="1">
    <location>
        <begin position="48"/>
        <end position="58"/>
    </location>
</feature>
<organism evidence="2 3">
    <name type="scientific">Marasmiellus scandens</name>
    <dbReference type="NCBI Taxonomy" id="2682957"/>
    <lineage>
        <taxon>Eukaryota</taxon>
        <taxon>Fungi</taxon>
        <taxon>Dikarya</taxon>
        <taxon>Basidiomycota</taxon>
        <taxon>Agaricomycotina</taxon>
        <taxon>Agaricomycetes</taxon>
        <taxon>Agaricomycetidae</taxon>
        <taxon>Agaricales</taxon>
        <taxon>Marasmiineae</taxon>
        <taxon>Omphalotaceae</taxon>
        <taxon>Marasmiellus</taxon>
    </lineage>
</organism>
<gene>
    <name evidence="2" type="ORF">VKT23_011496</name>
</gene>
<reference evidence="2 3" key="1">
    <citation type="submission" date="2024-01" db="EMBL/GenBank/DDBJ databases">
        <title>A draft genome for the cacao thread blight pathogen Marasmiellus scandens.</title>
        <authorList>
            <person name="Baruah I.K."/>
            <person name="Leung J."/>
            <person name="Bukari Y."/>
            <person name="Amoako-Attah I."/>
            <person name="Meinhardt L.W."/>
            <person name="Bailey B.A."/>
            <person name="Cohen S.P."/>
        </authorList>
    </citation>
    <scope>NUCLEOTIDE SEQUENCE [LARGE SCALE GENOMIC DNA]</scope>
    <source>
        <strain evidence="2 3">GH-19</strain>
    </source>
</reference>
<accession>A0ABR1JDZ1</accession>
<proteinExistence type="predicted"/>
<dbReference type="EMBL" id="JBANRG010000025">
    <property type="protein sequence ID" value="KAK7453984.1"/>
    <property type="molecule type" value="Genomic_DNA"/>
</dbReference>
<evidence type="ECO:0000313" key="2">
    <source>
        <dbReference type="EMBL" id="KAK7453984.1"/>
    </source>
</evidence>
<feature type="region of interest" description="Disordered" evidence="1">
    <location>
        <begin position="1"/>
        <end position="64"/>
    </location>
</feature>
<feature type="compositionally biased region" description="Polar residues" evidence="1">
    <location>
        <begin position="20"/>
        <end position="30"/>
    </location>
</feature>
<name>A0ABR1JDZ1_9AGAR</name>
<comment type="caution">
    <text evidence="2">The sequence shown here is derived from an EMBL/GenBank/DDBJ whole genome shotgun (WGS) entry which is preliminary data.</text>
</comment>
<evidence type="ECO:0000256" key="1">
    <source>
        <dbReference type="SAM" id="MobiDB-lite"/>
    </source>
</evidence>
<evidence type="ECO:0000313" key="3">
    <source>
        <dbReference type="Proteomes" id="UP001498398"/>
    </source>
</evidence>
<protein>
    <submittedName>
        <fullName evidence="2">Uncharacterized protein</fullName>
    </submittedName>
</protein>
<sequence length="312" mass="33432">MTTSSFSNASNTVIPPLGLSSPSRLTDPTLPSSPNPNPSKRKGHTANSPAAPSSSLPPINEEPGEEFDFLQLPKANKGKGVTITEVVDEDEPATAVGDEDAEGNLQLNSTVVPPLSNPTSSGVNELTIQSDNPAQVAAQAFLNSLSMPGVTLSDMVNVVEGKGLVLHRNPPSVLEIFHCAIPIYQECLSALVSKYHKPMDPNKDILMGLGTIDGCMPERTLAETLELRESVLRLFAPNSIGVWDNKSLDDFLLAFKGLSITSSDEEVIKKYLVNGETKWTVNLDLLQDIAHAALAINQILGALTNFLKRDPE</sequence>
<keyword evidence="3" id="KW-1185">Reference proteome</keyword>
<dbReference type="Proteomes" id="UP001498398">
    <property type="component" value="Unassembled WGS sequence"/>
</dbReference>
<feature type="compositionally biased region" description="Polar residues" evidence="1">
    <location>
        <begin position="1"/>
        <end position="13"/>
    </location>
</feature>